<sequence>MKRRFLIILLLCSGAADAEDAEKQNKADQGPKKGDEIWLEERIAPTTTWVESLVKPLTSWMERQINEPEQKDEQQDGGQSAQPQNTVEPDQAKRVHPVGEVALIGIDQAGEFARQHIAGDVLYVKLITKSNRYRVKLISRIGEIHIIYVDAVSGNIVSRDKTGLDQATQKTISQSAPEQGDSPGSELGGESEEDNP</sequence>
<evidence type="ECO:0008006" key="5">
    <source>
        <dbReference type="Google" id="ProtNLM"/>
    </source>
</evidence>
<evidence type="ECO:0000256" key="2">
    <source>
        <dbReference type="SAM" id="SignalP"/>
    </source>
</evidence>
<feature type="compositionally biased region" description="Polar residues" evidence="1">
    <location>
        <begin position="76"/>
        <end position="88"/>
    </location>
</feature>
<dbReference type="Proteomes" id="UP000614811">
    <property type="component" value="Unassembled WGS sequence"/>
</dbReference>
<comment type="caution">
    <text evidence="3">The sequence shown here is derived from an EMBL/GenBank/DDBJ whole genome shotgun (WGS) entry which is preliminary data.</text>
</comment>
<protein>
    <recommendedName>
        <fullName evidence="5">PepSY domain-containing protein</fullName>
    </recommendedName>
</protein>
<dbReference type="EMBL" id="BMXA01000002">
    <property type="protein sequence ID" value="GHA03122.1"/>
    <property type="molecule type" value="Genomic_DNA"/>
</dbReference>
<evidence type="ECO:0000313" key="3">
    <source>
        <dbReference type="EMBL" id="GHA03122.1"/>
    </source>
</evidence>
<feature type="region of interest" description="Disordered" evidence="1">
    <location>
        <begin position="19"/>
        <end position="38"/>
    </location>
</feature>
<accession>A0A918RMK1</accession>
<dbReference type="AlphaFoldDB" id="A0A918RMK1"/>
<dbReference type="RefSeq" id="WP_189398957.1">
    <property type="nucleotide sequence ID" value="NZ_BMXA01000002.1"/>
</dbReference>
<keyword evidence="2" id="KW-0732">Signal</keyword>
<feature type="chain" id="PRO_5037206265" description="PepSY domain-containing protein" evidence="2">
    <location>
        <begin position="19"/>
        <end position="196"/>
    </location>
</feature>
<organism evidence="3 4">
    <name type="scientific">Arenicella chitinivorans</name>
    <dbReference type="NCBI Taxonomy" id="1329800"/>
    <lineage>
        <taxon>Bacteria</taxon>
        <taxon>Pseudomonadati</taxon>
        <taxon>Pseudomonadota</taxon>
        <taxon>Gammaproteobacteria</taxon>
        <taxon>Arenicellales</taxon>
        <taxon>Arenicellaceae</taxon>
        <taxon>Arenicella</taxon>
    </lineage>
</organism>
<name>A0A918RMK1_9GAMM</name>
<feature type="region of interest" description="Disordered" evidence="1">
    <location>
        <begin position="68"/>
        <end position="94"/>
    </location>
</feature>
<feature type="compositionally biased region" description="Basic and acidic residues" evidence="1">
    <location>
        <begin position="21"/>
        <end position="38"/>
    </location>
</feature>
<feature type="signal peptide" evidence="2">
    <location>
        <begin position="1"/>
        <end position="18"/>
    </location>
</feature>
<gene>
    <name evidence="3" type="ORF">GCM10008090_10100</name>
</gene>
<proteinExistence type="predicted"/>
<evidence type="ECO:0000313" key="4">
    <source>
        <dbReference type="Proteomes" id="UP000614811"/>
    </source>
</evidence>
<evidence type="ECO:0000256" key="1">
    <source>
        <dbReference type="SAM" id="MobiDB-lite"/>
    </source>
</evidence>
<feature type="compositionally biased region" description="Polar residues" evidence="1">
    <location>
        <begin position="165"/>
        <end position="177"/>
    </location>
</feature>
<keyword evidence="4" id="KW-1185">Reference proteome</keyword>
<reference evidence="3" key="2">
    <citation type="submission" date="2020-09" db="EMBL/GenBank/DDBJ databases">
        <authorList>
            <person name="Sun Q."/>
            <person name="Kim S."/>
        </authorList>
    </citation>
    <scope>NUCLEOTIDE SEQUENCE</scope>
    <source>
        <strain evidence="3">KCTC 12711</strain>
    </source>
</reference>
<reference evidence="3" key="1">
    <citation type="journal article" date="2014" name="Int. J. Syst. Evol. Microbiol.">
        <title>Complete genome sequence of Corynebacterium casei LMG S-19264T (=DSM 44701T), isolated from a smear-ripened cheese.</title>
        <authorList>
            <consortium name="US DOE Joint Genome Institute (JGI-PGF)"/>
            <person name="Walter F."/>
            <person name="Albersmeier A."/>
            <person name="Kalinowski J."/>
            <person name="Ruckert C."/>
        </authorList>
    </citation>
    <scope>NUCLEOTIDE SEQUENCE</scope>
    <source>
        <strain evidence="3">KCTC 12711</strain>
    </source>
</reference>
<feature type="region of interest" description="Disordered" evidence="1">
    <location>
        <begin position="163"/>
        <end position="196"/>
    </location>
</feature>